<dbReference type="RefSeq" id="WP_229158600.1">
    <property type="nucleotide sequence ID" value="NZ_JAJEWP010000001.1"/>
</dbReference>
<comment type="catalytic activity">
    <reaction evidence="5">
        <text>L-glutaminyl-[protein] + H2O = L-glutamyl-[protein] + NH4(+)</text>
        <dbReference type="Rhea" id="RHEA:16441"/>
        <dbReference type="Rhea" id="RHEA-COMP:10207"/>
        <dbReference type="Rhea" id="RHEA-COMP:10208"/>
        <dbReference type="ChEBI" id="CHEBI:15377"/>
        <dbReference type="ChEBI" id="CHEBI:28938"/>
        <dbReference type="ChEBI" id="CHEBI:29973"/>
        <dbReference type="ChEBI" id="CHEBI:30011"/>
        <dbReference type="EC" id="3.5.1.44"/>
    </reaction>
</comment>
<dbReference type="NCBIfam" id="NF001965">
    <property type="entry name" value="PRK00742.1"/>
    <property type="match status" value="1"/>
</dbReference>
<dbReference type="InterPro" id="IPR000673">
    <property type="entry name" value="Sig_transdc_resp-reg_Me-estase"/>
</dbReference>
<dbReference type="EC" id="3.5.1.44" evidence="5"/>
<organism evidence="10 11">
    <name type="scientific">Fluctibacter halophilus</name>
    <dbReference type="NCBI Taxonomy" id="226011"/>
    <lineage>
        <taxon>Bacteria</taxon>
        <taxon>Pseudomonadati</taxon>
        <taxon>Pseudomonadota</taxon>
        <taxon>Gammaproteobacteria</taxon>
        <taxon>Alteromonadales</taxon>
        <taxon>Alteromonadaceae</taxon>
        <taxon>Fluctibacter</taxon>
    </lineage>
</organism>
<sequence>MSKVYRVVIVDDSKLIQTVLRDLLDSHPQLTVVGIAEDPHEARDVIKQTEPDVITLDVEMPRMNGITFLRNLMRLRPTPVVMISTLTSAGSGVTLQALELGAVDFVEKPHDLDRNIDHYREVITEKVLQAARVSGATLSAVQQRLSAQPAASTPVVSPPSEKPVRQTLARKICAIGGSTGGLEAVTSMLKGVRFSGVEALLITLHLPAGFTASFANRLNGLLPITVKEATDGEKVYQGMAYVAPGGRHMEVLRKPGGLEIHIQDDPPVSRHRPSVDVLFDSVSRACGKQAAGIILTGMGKDGAAGLLTMRENRALTYAQDEATSVVWGMPGSAVKMGAVPPEHVQPLLQLSRALEHFFVSSH</sequence>
<evidence type="ECO:0000313" key="10">
    <source>
        <dbReference type="EMBL" id="MCC2616028.1"/>
    </source>
</evidence>
<accession>A0ABS8G683</accession>
<dbReference type="InterPro" id="IPR001789">
    <property type="entry name" value="Sig_transdc_resp-reg_receiver"/>
</dbReference>
<feature type="active site" evidence="5 6">
    <location>
        <position position="178"/>
    </location>
</feature>
<dbReference type="InterPro" id="IPR008248">
    <property type="entry name" value="CheB-like"/>
</dbReference>
<keyword evidence="11" id="KW-1185">Reference proteome</keyword>
<dbReference type="CDD" id="cd17541">
    <property type="entry name" value="REC_CheB-like"/>
    <property type="match status" value="1"/>
</dbReference>
<comment type="domain">
    <text evidence="5">Contains a C-terminal catalytic domain, and an N-terminal region which modulates catalytic activity.</text>
</comment>
<keyword evidence="2 5" id="KW-0145">Chemotaxis</keyword>
<comment type="caution">
    <text evidence="10">The sequence shown here is derived from an EMBL/GenBank/DDBJ whole genome shotgun (WGS) entry which is preliminary data.</text>
</comment>
<proteinExistence type="inferred from homology"/>
<keyword evidence="3 5" id="KW-0378">Hydrolase</keyword>
<dbReference type="SUPFAM" id="SSF52172">
    <property type="entry name" value="CheY-like"/>
    <property type="match status" value="1"/>
</dbReference>
<feature type="active site" evidence="5 6">
    <location>
        <position position="301"/>
    </location>
</feature>
<dbReference type="InterPro" id="IPR011006">
    <property type="entry name" value="CheY-like_superfamily"/>
</dbReference>
<dbReference type="Gene3D" id="3.40.50.180">
    <property type="entry name" value="Methylesterase CheB, C-terminal domain"/>
    <property type="match status" value="1"/>
</dbReference>
<comment type="function">
    <text evidence="5">Involved in chemotaxis. Part of a chemotaxis signal transduction system that modulates chemotaxis in response to various stimuli. Catalyzes the demethylation of specific methylglutamate residues introduced into the chemoreceptors (methyl-accepting chemotaxis proteins or MCP) by CheR. Also mediates the irreversible deamidation of specific glutamine residues to glutamic acid.</text>
</comment>
<keyword evidence="5 7" id="KW-0597">Phosphoprotein</keyword>
<dbReference type="NCBIfam" id="NF009206">
    <property type="entry name" value="PRK12555.1"/>
    <property type="match status" value="1"/>
</dbReference>
<dbReference type="SUPFAM" id="SSF52738">
    <property type="entry name" value="Methylesterase CheB, C-terminal domain"/>
    <property type="match status" value="1"/>
</dbReference>
<dbReference type="PIRSF" id="PIRSF000876">
    <property type="entry name" value="RR_chemtxs_CheB"/>
    <property type="match status" value="1"/>
</dbReference>
<dbReference type="Pfam" id="PF00072">
    <property type="entry name" value="Response_reg"/>
    <property type="match status" value="1"/>
</dbReference>
<dbReference type="Proteomes" id="UP001520878">
    <property type="component" value="Unassembled WGS sequence"/>
</dbReference>
<feature type="domain" description="CheB-type methylesterase" evidence="9">
    <location>
        <begin position="166"/>
        <end position="339"/>
    </location>
</feature>
<dbReference type="InterPro" id="IPR035909">
    <property type="entry name" value="CheB_C"/>
</dbReference>
<comment type="PTM">
    <text evidence="5">Phosphorylated by CheA. Phosphorylation of the N-terminal regulatory domain activates the methylesterase activity.</text>
</comment>
<dbReference type="HAMAP" id="MF_00099">
    <property type="entry name" value="CheB_chemtxs"/>
    <property type="match status" value="1"/>
</dbReference>
<dbReference type="SMART" id="SM00448">
    <property type="entry name" value="REC"/>
    <property type="match status" value="1"/>
</dbReference>
<dbReference type="PANTHER" id="PTHR42872:SF6">
    <property type="entry name" value="PROTEIN-GLUTAMATE METHYLESTERASE_PROTEIN-GLUTAMINE GLUTAMINASE"/>
    <property type="match status" value="1"/>
</dbReference>
<gene>
    <name evidence="5" type="primary">cheB</name>
    <name evidence="10" type="ORF">LJ739_07230</name>
</gene>
<evidence type="ECO:0000256" key="7">
    <source>
        <dbReference type="PROSITE-ProRule" id="PRU00169"/>
    </source>
</evidence>
<evidence type="ECO:0000256" key="3">
    <source>
        <dbReference type="ARBA" id="ARBA00022801"/>
    </source>
</evidence>
<dbReference type="Pfam" id="PF01339">
    <property type="entry name" value="CheB_methylest"/>
    <property type="match status" value="1"/>
</dbReference>
<feature type="modified residue" description="4-aspartylphosphate" evidence="5 7">
    <location>
        <position position="57"/>
    </location>
</feature>
<dbReference type="EC" id="3.1.1.61" evidence="5"/>
<evidence type="ECO:0000256" key="4">
    <source>
        <dbReference type="ARBA" id="ARBA00048267"/>
    </source>
</evidence>
<dbReference type="Gene3D" id="3.40.50.2300">
    <property type="match status" value="1"/>
</dbReference>
<reference evidence="10 11" key="1">
    <citation type="submission" date="2021-10" db="EMBL/GenBank/DDBJ databases">
        <title>Draft genome of Aestuariibacter halophilus JC2043.</title>
        <authorList>
            <person name="Emsley S.A."/>
            <person name="Pfannmuller K.M."/>
            <person name="Ushijima B."/>
            <person name="Saw J.H."/>
            <person name="Videau P."/>
        </authorList>
    </citation>
    <scope>NUCLEOTIDE SEQUENCE [LARGE SCALE GENOMIC DNA]</scope>
    <source>
        <strain evidence="10 11">JC2043</strain>
    </source>
</reference>
<evidence type="ECO:0000259" key="9">
    <source>
        <dbReference type="PROSITE" id="PS50122"/>
    </source>
</evidence>
<feature type="domain" description="Response regulatory" evidence="8">
    <location>
        <begin position="6"/>
        <end position="123"/>
    </location>
</feature>
<dbReference type="EMBL" id="JAJEWP010000001">
    <property type="protein sequence ID" value="MCC2616028.1"/>
    <property type="molecule type" value="Genomic_DNA"/>
</dbReference>
<feature type="active site" evidence="5 6">
    <location>
        <position position="205"/>
    </location>
</feature>
<dbReference type="PROSITE" id="PS50110">
    <property type="entry name" value="RESPONSE_REGULATORY"/>
    <property type="match status" value="1"/>
</dbReference>
<evidence type="ECO:0000259" key="8">
    <source>
        <dbReference type="PROSITE" id="PS50110"/>
    </source>
</evidence>
<evidence type="ECO:0000256" key="6">
    <source>
        <dbReference type="PROSITE-ProRule" id="PRU00050"/>
    </source>
</evidence>
<dbReference type="PROSITE" id="PS50122">
    <property type="entry name" value="CHEB"/>
    <property type="match status" value="1"/>
</dbReference>
<comment type="similarity">
    <text evidence="5">Belongs to the CheB family.</text>
</comment>
<keyword evidence="1 5" id="KW-0963">Cytoplasm</keyword>
<evidence type="ECO:0000256" key="1">
    <source>
        <dbReference type="ARBA" id="ARBA00022490"/>
    </source>
</evidence>
<dbReference type="PANTHER" id="PTHR42872">
    <property type="entry name" value="PROTEIN-GLUTAMATE METHYLESTERASE/PROTEIN-GLUTAMINE GLUTAMINASE"/>
    <property type="match status" value="1"/>
</dbReference>
<evidence type="ECO:0000256" key="2">
    <source>
        <dbReference type="ARBA" id="ARBA00022500"/>
    </source>
</evidence>
<comment type="catalytic activity">
    <reaction evidence="4 5">
        <text>[protein]-L-glutamate 5-O-methyl ester + H2O = L-glutamyl-[protein] + methanol + H(+)</text>
        <dbReference type="Rhea" id="RHEA:23236"/>
        <dbReference type="Rhea" id="RHEA-COMP:10208"/>
        <dbReference type="Rhea" id="RHEA-COMP:10311"/>
        <dbReference type="ChEBI" id="CHEBI:15377"/>
        <dbReference type="ChEBI" id="CHEBI:15378"/>
        <dbReference type="ChEBI" id="CHEBI:17790"/>
        <dbReference type="ChEBI" id="CHEBI:29973"/>
        <dbReference type="ChEBI" id="CHEBI:82795"/>
        <dbReference type="EC" id="3.1.1.61"/>
    </reaction>
</comment>
<name>A0ABS8G683_9ALTE</name>
<dbReference type="CDD" id="cd16432">
    <property type="entry name" value="CheB_Rec"/>
    <property type="match status" value="1"/>
</dbReference>
<protein>
    <recommendedName>
        <fullName evidence="5">Protein-glutamate methylesterase/protein-glutamine glutaminase</fullName>
        <ecNumber evidence="5">3.1.1.61</ecNumber>
        <ecNumber evidence="5">3.5.1.44</ecNumber>
    </recommendedName>
</protein>
<evidence type="ECO:0000256" key="5">
    <source>
        <dbReference type="HAMAP-Rule" id="MF_00099"/>
    </source>
</evidence>
<comment type="subcellular location">
    <subcellularLocation>
        <location evidence="5">Cytoplasm</location>
    </subcellularLocation>
</comment>
<evidence type="ECO:0000313" key="11">
    <source>
        <dbReference type="Proteomes" id="UP001520878"/>
    </source>
</evidence>